<name>A0A7S1C001_9STRA</name>
<accession>A0A7S1C001</accession>
<evidence type="ECO:0000313" key="2">
    <source>
        <dbReference type="EMBL" id="CAD8902100.1"/>
    </source>
</evidence>
<protein>
    <submittedName>
        <fullName evidence="2">Uncharacterized protein</fullName>
    </submittedName>
</protein>
<dbReference type="InterPro" id="IPR038765">
    <property type="entry name" value="Papain-like_cys_pep_sf"/>
</dbReference>
<feature type="compositionally biased region" description="Low complexity" evidence="1">
    <location>
        <begin position="86"/>
        <end position="95"/>
    </location>
</feature>
<sequence>MKFTMPSASRFPYPESLNVSAEKFEGCCWDVINDFETNRTGSFALSGTLPAATKKRKRQRDQFLPPSTLSDDLILSRISSYLSGSSFRGSASHNSRNCDPNSPQKDDRGKIRSNNRKLDGIWADWGRVGTTGIGPILAEAGVEEVEALNQSARAGQCQFATVAAALSIDGSLMASDKDGFRPDLELRKLVLHAISHNPECYRHFLVVPGRRTRSSSQEGGTGVDLTHYLHTMSKSSTDGDHVTLQALCDVLKITIRIVKPVTHHSSTQSTSYDGTSDYLSDDSSSTFSSNPPVLDPLSLSTGVFPIIDKCSSFSRNIYISEEMQPRRLERIDRRIQDVQNLVRGRLVWLSHVGDAHFRYLRPLGLSHLTPQGRKEEHNITMLLQKGRLQRLVSVCNSNDGYIHTCGIVP</sequence>
<feature type="region of interest" description="Disordered" evidence="1">
    <location>
        <begin position="86"/>
        <end position="112"/>
    </location>
</feature>
<dbReference type="AlphaFoldDB" id="A0A7S1C001"/>
<reference evidence="2" key="1">
    <citation type="submission" date="2021-01" db="EMBL/GenBank/DDBJ databases">
        <authorList>
            <person name="Corre E."/>
            <person name="Pelletier E."/>
            <person name="Niang G."/>
            <person name="Scheremetjew M."/>
            <person name="Finn R."/>
            <person name="Kale V."/>
            <person name="Holt S."/>
            <person name="Cochrane G."/>
            <person name="Meng A."/>
            <person name="Brown T."/>
            <person name="Cohen L."/>
        </authorList>
    </citation>
    <scope>NUCLEOTIDE SEQUENCE</scope>
    <source>
        <strain evidence="2">308</strain>
    </source>
</reference>
<evidence type="ECO:0000256" key="1">
    <source>
        <dbReference type="SAM" id="MobiDB-lite"/>
    </source>
</evidence>
<dbReference type="SUPFAM" id="SSF54001">
    <property type="entry name" value="Cysteine proteinases"/>
    <property type="match status" value="1"/>
</dbReference>
<gene>
    <name evidence="2" type="ORF">CHYS00102_LOCUS29319</name>
</gene>
<dbReference type="Gene3D" id="3.90.70.80">
    <property type="match status" value="1"/>
</dbReference>
<organism evidence="2">
    <name type="scientific">Corethron hystrix</name>
    <dbReference type="NCBI Taxonomy" id="216773"/>
    <lineage>
        <taxon>Eukaryota</taxon>
        <taxon>Sar</taxon>
        <taxon>Stramenopiles</taxon>
        <taxon>Ochrophyta</taxon>
        <taxon>Bacillariophyta</taxon>
        <taxon>Coscinodiscophyceae</taxon>
        <taxon>Corethrophycidae</taxon>
        <taxon>Corethrales</taxon>
        <taxon>Corethraceae</taxon>
        <taxon>Corethron</taxon>
    </lineage>
</organism>
<dbReference type="EMBL" id="HBFR01040085">
    <property type="protein sequence ID" value="CAD8902100.1"/>
    <property type="molecule type" value="Transcribed_RNA"/>
</dbReference>
<feature type="region of interest" description="Disordered" evidence="1">
    <location>
        <begin position="265"/>
        <end position="290"/>
    </location>
</feature>
<feature type="compositionally biased region" description="Low complexity" evidence="1">
    <location>
        <begin position="269"/>
        <end position="289"/>
    </location>
</feature>
<proteinExistence type="predicted"/>